<evidence type="ECO:0000313" key="1">
    <source>
        <dbReference type="EMBL" id="PJJ55854.1"/>
    </source>
</evidence>
<evidence type="ECO:0000313" key="2">
    <source>
        <dbReference type="Proteomes" id="UP000230842"/>
    </source>
</evidence>
<proteinExistence type="predicted"/>
<dbReference type="Proteomes" id="UP000230842">
    <property type="component" value="Unassembled WGS sequence"/>
</dbReference>
<dbReference type="RefSeq" id="WP_157805015.1">
    <property type="nucleotide sequence ID" value="NZ_PGEZ01000001.1"/>
</dbReference>
<comment type="caution">
    <text evidence="1">The sequence shown here is derived from an EMBL/GenBank/DDBJ whole genome shotgun (WGS) entry which is preliminary data.</text>
</comment>
<sequence length="126" mass="12848">MILGVAAPFAPAPKAHPALLVRDLDGPEGRLSAAGHACVRSDGEFEGVQRGAGGSPAPRVFVAGNENTATSRPVASGGSVAGNGTWLRARRNRARFRCHEPLLVAGNENLQVGRPMSSRGTGAAGV</sequence>
<reference evidence="1 2" key="1">
    <citation type="submission" date="2017-11" db="EMBL/GenBank/DDBJ databases">
        <title>Genomic Encyclopedia of Archaeal and Bacterial Type Strains, Phase II (KMG-II): From Individual Species to Whole Genera.</title>
        <authorList>
            <person name="Goeker M."/>
        </authorList>
    </citation>
    <scope>NUCLEOTIDE SEQUENCE [LARGE SCALE GENOMIC DNA]</scope>
    <source>
        <strain evidence="1 2">DSM 27763</strain>
    </source>
</reference>
<gene>
    <name evidence="1" type="ORF">CLV56_0053</name>
</gene>
<dbReference type="OrthoDB" id="9813630at2"/>
<protein>
    <submittedName>
        <fullName evidence="1">Uncharacterized protein</fullName>
    </submittedName>
</protein>
<organism evidence="1 2">
    <name type="scientific">Mumia flava</name>
    <dbReference type="NCBI Taxonomy" id="1348852"/>
    <lineage>
        <taxon>Bacteria</taxon>
        <taxon>Bacillati</taxon>
        <taxon>Actinomycetota</taxon>
        <taxon>Actinomycetes</taxon>
        <taxon>Propionibacteriales</taxon>
        <taxon>Nocardioidaceae</taxon>
        <taxon>Mumia</taxon>
    </lineage>
</organism>
<dbReference type="EMBL" id="PGEZ01000001">
    <property type="protein sequence ID" value="PJJ55854.1"/>
    <property type="molecule type" value="Genomic_DNA"/>
</dbReference>
<keyword evidence="2" id="KW-1185">Reference proteome</keyword>
<name>A0A2M9BD63_9ACTN</name>
<dbReference type="AlphaFoldDB" id="A0A2M9BD63"/>
<accession>A0A2M9BD63</accession>